<dbReference type="AlphaFoldDB" id="C7M2T4"/>
<sequence>MRELLPTVDWLGSETITLADDDEILVTARNGSIDRERERGYFVKDTRLLSGWSLTLGTAPLILVEGAALGPRAARLEFTNPTLTLVNHRLDEGDLRIRLDRVIGPGIHDDLLIENFSLSPISVDLELGIESDFADIFDVRSGRRARRGSVQTTWDPGTRRLETTYRNGAFARALVVEVAEAPAQPEYANGRLIVRIALEPRAETSICLRLHARLTTLRSPTYACEQLVAPLEKLHQDRRLLTTVTTSNTRLERIMRRSVDDLLALRMSAEGAGLGAHPDILPWIPAAGVPWFVALFGRDSIWTGLETVMLGTQFLQAALFALASVQATTDDPTRDAEPGKIPHELRQGELAELQLIPHTPYYGTHDATSLFVIAAGELWRWTGDRALLARLGPSVEAAIAWIDRYGDRDGDGLQEYAPRSATGYRHQGWRDAEDGILQGDGSVVDGPIALVELQGYVVAAKRAWANVLEEAFGDLERAATLREEASRLVEAIEERFWWPEESTYYLGLDGAKRPIDSVASNPSHLLWAQVPSPERARAVADRLLAPDLFSGWGLRTLSSNHPAYNPLSYQRGSVWPHDNAIAIAGLAAYGLADHAHALATALLDAGTLFAGGRLPELFTGVDRDAGAYPRPYRLANAPQAWAAGAFALIVAALLGLAPNAAAGTLTVRPALPAWLDRITLTNLQIGDHTTTVTVERRRGETTIEATGSSGLVVEFASEPHAPPRTTRAAPAGPS</sequence>
<dbReference type="InterPro" id="IPR012341">
    <property type="entry name" value="6hp_glycosidase-like_sf"/>
</dbReference>
<dbReference type="HOGENOM" id="CLU_019216_1_0_11"/>
<dbReference type="InterPro" id="IPR008928">
    <property type="entry name" value="6-hairpin_glycosidase_sf"/>
</dbReference>
<dbReference type="InterPro" id="IPR054491">
    <property type="entry name" value="MGH1-like_GH"/>
</dbReference>
<accession>C7M2T4</accession>
<dbReference type="eggNOG" id="COG3408">
    <property type="taxonomic scope" value="Bacteria"/>
</dbReference>
<evidence type="ECO:0000259" key="1">
    <source>
        <dbReference type="Pfam" id="PF14742"/>
    </source>
</evidence>
<dbReference type="GO" id="GO:0005975">
    <property type="term" value="P:carbohydrate metabolic process"/>
    <property type="evidence" value="ECO:0007669"/>
    <property type="project" value="InterPro"/>
</dbReference>
<evidence type="ECO:0000313" key="3">
    <source>
        <dbReference type="EMBL" id="ACU53328.1"/>
    </source>
</evidence>
<name>C7M2T4_ACIFD</name>
<dbReference type="Gene3D" id="1.50.10.10">
    <property type="match status" value="1"/>
</dbReference>
<dbReference type="KEGG" id="afo:Afer_0360"/>
<feature type="domain" description="Mannosylglycerate hydrolase MGH1-like glycoside hydrolase" evidence="2">
    <location>
        <begin position="338"/>
        <end position="605"/>
    </location>
</feature>
<proteinExistence type="predicted"/>
<evidence type="ECO:0000259" key="2">
    <source>
        <dbReference type="Pfam" id="PF22422"/>
    </source>
</evidence>
<dbReference type="InterPro" id="IPR032856">
    <property type="entry name" value="GDE_N_bis"/>
</dbReference>
<dbReference type="SUPFAM" id="SSF48208">
    <property type="entry name" value="Six-hairpin glycosidases"/>
    <property type="match status" value="1"/>
</dbReference>
<dbReference type="RefSeq" id="WP_015797829.1">
    <property type="nucleotide sequence ID" value="NC_013124.1"/>
</dbReference>
<dbReference type="EMBL" id="CP001631">
    <property type="protein sequence ID" value="ACU53328.1"/>
    <property type="molecule type" value="Genomic_DNA"/>
</dbReference>
<organism evidence="3 4">
    <name type="scientific">Acidimicrobium ferrooxidans (strain DSM 10331 / JCM 15462 / NBRC 103882 / ICP)</name>
    <dbReference type="NCBI Taxonomy" id="525909"/>
    <lineage>
        <taxon>Bacteria</taxon>
        <taxon>Bacillati</taxon>
        <taxon>Actinomycetota</taxon>
        <taxon>Acidimicrobiia</taxon>
        <taxon>Acidimicrobiales</taxon>
        <taxon>Acidimicrobiaceae</taxon>
        <taxon>Acidimicrobium</taxon>
    </lineage>
</organism>
<feature type="domain" description="Putative glycogen debranching enzyme N-terminal" evidence="1">
    <location>
        <begin position="18"/>
        <end position="209"/>
    </location>
</feature>
<dbReference type="Pfam" id="PF14742">
    <property type="entry name" value="GDE_N_bis"/>
    <property type="match status" value="1"/>
</dbReference>
<dbReference type="Pfam" id="PF22422">
    <property type="entry name" value="MGH1-like_GH"/>
    <property type="match status" value="1"/>
</dbReference>
<evidence type="ECO:0000313" key="4">
    <source>
        <dbReference type="Proteomes" id="UP000000771"/>
    </source>
</evidence>
<dbReference type="STRING" id="525909.Afer_0360"/>
<dbReference type="Proteomes" id="UP000000771">
    <property type="component" value="Chromosome"/>
</dbReference>
<gene>
    <name evidence="3" type="ordered locus">Afer_0360</name>
</gene>
<keyword evidence="4" id="KW-1185">Reference proteome</keyword>
<reference evidence="3 4" key="1">
    <citation type="journal article" date="2009" name="Stand. Genomic Sci.">
        <title>Complete genome sequence of Acidimicrobium ferrooxidans type strain (ICP).</title>
        <authorList>
            <person name="Clum A."/>
            <person name="Nolan M."/>
            <person name="Lang E."/>
            <person name="Glavina Del Rio T."/>
            <person name="Tice H."/>
            <person name="Copeland A."/>
            <person name="Cheng J.F."/>
            <person name="Lucas S."/>
            <person name="Chen F."/>
            <person name="Bruce D."/>
            <person name="Goodwin L."/>
            <person name="Pitluck S."/>
            <person name="Ivanova N."/>
            <person name="Mavrommatis K."/>
            <person name="Mikhailova N."/>
            <person name="Pati A."/>
            <person name="Chen A."/>
            <person name="Palaniappan K."/>
            <person name="Goker M."/>
            <person name="Spring S."/>
            <person name="Land M."/>
            <person name="Hauser L."/>
            <person name="Chang Y.J."/>
            <person name="Jeffries C.C."/>
            <person name="Chain P."/>
            <person name="Bristow J."/>
            <person name="Eisen J.A."/>
            <person name="Markowitz V."/>
            <person name="Hugenholtz P."/>
            <person name="Kyrpides N.C."/>
            <person name="Klenk H.P."/>
            <person name="Lapidus A."/>
        </authorList>
    </citation>
    <scope>NUCLEOTIDE SEQUENCE [LARGE SCALE GENOMIC DNA]</scope>
    <source>
        <strain evidence="4">DSM 10331 / JCM 15462 / NBRC 103882 / ICP</strain>
    </source>
</reference>
<dbReference type="OrthoDB" id="9759959at2"/>
<protein>
    <submittedName>
        <fullName evidence="3">Amylo-alpha-1,6-glucosidase</fullName>
    </submittedName>
</protein>